<proteinExistence type="inferred from homology"/>
<dbReference type="PANTHER" id="PTHR10629:SF52">
    <property type="entry name" value="DNA (CYTOSINE-5)-METHYLTRANSFERASE 1"/>
    <property type="match status" value="1"/>
</dbReference>
<dbReference type="GO" id="GO:0032259">
    <property type="term" value="P:methylation"/>
    <property type="evidence" value="ECO:0007669"/>
    <property type="project" value="UniProtKB-KW"/>
</dbReference>
<dbReference type="PROSITE" id="PS00094">
    <property type="entry name" value="C5_MTASE_1"/>
    <property type="match status" value="1"/>
</dbReference>
<dbReference type="InterPro" id="IPR031303">
    <property type="entry name" value="C5_meth_CS"/>
</dbReference>
<dbReference type="InterPro" id="IPR029063">
    <property type="entry name" value="SAM-dependent_MTases_sf"/>
</dbReference>
<comment type="similarity">
    <text evidence="6 7">Belongs to the class I-like SAM-binding methyltransferase superfamily. C5-methyltransferase family.</text>
</comment>
<dbReference type="EMBL" id="UCZA01000056">
    <property type="protein sequence ID" value="SQP89976.1"/>
    <property type="molecule type" value="Genomic_DNA"/>
</dbReference>
<dbReference type="PROSITE" id="PS00095">
    <property type="entry name" value="C5_MTASE_2"/>
    <property type="match status" value="1"/>
</dbReference>
<evidence type="ECO:0000256" key="4">
    <source>
        <dbReference type="ARBA" id="ARBA00022747"/>
    </source>
</evidence>
<evidence type="ECO:0000256" key="7">
    <source>
        <dbReference type="RuleBase" id="RU000416"/>
    </source>
</evidence>
<organism evidence="9 10">
    <name type="scientific">Escherichia coli</name>
    <dbReference type="NCBI Taxonomy" id="562"/>
    <lineage>
        <taxon>Bacteria</taxon>
        <taxon>Pseudomonadati</taxon>
        <taxon>Pseudomonadota</taxon>
        <taxon>Gammaproteobacteria</taxon>
        <taxon>Enterobacterales</taxon>
        <taxon>Enterobacteriaceae</taxon>
        <taxon>Escherichia</taxon>
    </lineage>
</organism>
<dbReference type="RefSeq" id="WP_100039077.1">
    <property type="nucleotide sequence ID" value="NZ_UCZA01000056.1"/>
</dbReference>
<accession>A0A2X7FKC0</accession>
<keyword evidence="1 6" id="KW-0489">Methyltransferase</keyword>
<evidence type="ECO:0000256" key="3">
    <source>
        <dbReference type="ARBA" id="ARBA00022691"/>
    </source>
</evidence>
<keyword evidence="3 6" id="KW-0949">S-adenosyl-L-methionine</keyword>
<reference evidence="9 10" key="1">
    <citation type="submission" date="2018-06" db="EMBL/GenBank/DDBJ databases">
        <authorList>
            <consortium name="Pathogen Informatics"/>
            <person name="Doyle S."/>
        </authorList>
    </citation>
    <scope>NUCLEOTIDE SEQUENCE [LARGE SCALE GENOMIC DNA]</scope>
    <source>
        <strain evidence="9 10">VREC0535</strain>
    </source>
</reference>
<evidence type="ECO:0000313" key="9">
    <source>
        <dbReference type="EMBL" id="SQP89976.1"/>
    </source>
</evidence>
<dbReference type="InterPro" id="IPR018117">
    <property type="entry name" value="C5_DNA_meth_AS"/>
</dbReference>
<dbReference type="Gene3D" id="3.90.120.10">
    <property type="entry name" value="DNA Methylase, subunit A, domain 2"/>
    <property type="match status" value="1"/>
</dbReference>
<sequence length="385" mass="44081">MRIIDLFSGCGGLSLGFLKGGFDVVGAYDFWDPAIECYRDNFSHPIKKLDLSNVDDVVRELKDIDFDMIIGGPPCQDFSHAGLRIEGARANLTRSFSEIIKRIKPKWFVMENVDRALRSGAYLEARGIFKESGYGLTEIVLDASKCGVPQKRKRLFVIGKLDVRDDFILNEVMCGISKDSMTVRNYLGDSLGIEYYYRHPRNYNRRAIFSIDEPAPTVRGVNRPIPDGYLGHAGDPVSISENVRPLTTFERARLQTFPEDFKFKGAKTNLEQMIGNAVPVELAKYVAVTIMEYEKKQVKGIYDKEGFRAWLLNEKKLTKRTSSDIISRCCRGVSFFDSEGVDFYNCEIDEIIMKLERLESFVRLGVSLKSQLRRAFKLYYEYCRR</sequence>
<dbReference type="PROSITE" id="PS51679">
    <property type="entry name" value="SAM_MT_C5"/>
    <property type="match status" value="1"/>
</dbReference>
<dbReference type="PANTHER" id="PTHR10629">
    <property type="entry name" value="CYTOSINE-SPECIFIC METHYLTRANSFERASE"/>
    <property type="match status" value="1"/>
</dbReference>
<evidence type="ECO:0000256" key="2">
    <source>
        <dbReference type="ARBA" id="ARBA00022679"/>
    </source>
</evidence>
<dbReference type="InterPro" id="IPR001525">
    <property type="entry name" value="C5_MeTfrase"/>
</dbReference>
<dbReference type="PRINTS" id="PR00105">
    <property type="entry name" value="C5METTRFRASE"/>
</dbReference>
<dbReference type="SUPFAM" id="SSF53335">
    <property type="entry name" value="S-adenosyl-L-methionine-dependent methyltransferases"/>
    <property type="match status" value="1"/>
</dbReference>
<feature type="active site" evidence="6">
    <location>
        <position position="75"/>
    </location>
</feature>
<evidence type="ECO:0000256" key="6">
    <source>
        <dbReference type="PROSITE-ProRule" id="PRU01016"/>
    </source>
</evidence>
<dbReference type="AlphaFoldDB" id="A0A2X7FKC0"/>
<evidence type="ECO:0000256" key="8">
    <source>
        <dbReference type="RuleBase" id="RU000417"/>
    </source>
</evidence>
<dbReference type="NCBIfam" id="TIGR00675">
    <property type="entry name" value="dcm"/>
    <property type="match status" value="1"/>
</dbReference>
<protein>
    <recommendedName>
        <fullName evidence="8">Cytosine-specific methyltransferase</fullName>
        <ecNumber evidence="8">2.1.1.37</ecNumber>
    </recommendedName>
</protein>
<dbReference type="Proteomes" id="UP000250671">
    <property type="component" value="Unassembled WGS sequence"/>
</dbReference>
<dbReference type="CDD" id="cd00315">
    <property type="entry name" value="Cyt_C5_DNA_methylase"/>
    <property type="match status" value="1"/>
</dbReference>
<dbReference type="Gene3D" id="3.40.50.150">
    <property type="entry name" value="Vaccinia Virus protein VP39"/>
    <property type="match status" value="1"/>
</dbReference>
<comment type="catalytic activity">
    <reaction evidence="5 8">
        <text>a 2'-deoxycytidine in DNA + S-adenosyl-L-methionine = a 5-methyl-2'-deoxycytidine in DNA + S-adenosyl-L-homocysteine + H(+)</text>
        <dbReference type="Rhea" id="RHEA:13681"/>
        <dbReference type="Rhea" id="RHEA-COMP:11369"/>
        <dbReference type="Rhea" id="RHEA-COMP:11370"/>
        <dbReference type="ChEBI" id="CHEBI:15378"/>
        <dbReference type="ChEBI" id="CHEBI:57856"/>
        <dbReference type="ChEBI" id="CHEBI:59789"/>
        <dbReference type="ChEBI" id="CHEBI:85452"/>
        <dbReference type="ChEBI" id="CHEBI:85454"/>
        <dbReference type="EC" id="2.1.1.37"/>
    </reaction>
</comment>
<dbReference type="Pfam" id="PF00145">
    <property type="entry name" value="DNA_methylase"/>
    <property type="match status" value="1"/>
</dbReference>
<keyword evidence="4" id="KW-0680">Restriction system</keyword>
<dbReference type="InterPro" id="IPR050390">
    <property type="entry name" value="C5-Methyltransferase"/>
</dbReference>
<keyword evidence="2 6" id="KW-0808">Transferase</keyword>
<gene>
    <name evidence="9" type="primary">haeIIIM</name>
    <name evidence="9" type="ORF">SAMEA3752557_05354</name>
</gene>
<evidence type="ECO:0000256" key="1">
    <source>
        <dbReference type="ARBA" id="ARBA00022603"/>
    </source>
</evidence>
<name>A0A2X7FKC0_ECOLX</name>
<dbReference type="EC" id="2.1.1.37" evidence="8"/>
<dbReference type="GO" id="GO:0003886">
    <property type="term" value="F:DNA (cytosine-5-)-methyltransferase activity"/>
    <property type="evidence" value="ECO:0007669"/>
    <property type="project" value="UniProtKB-EC"/>
</dbReference>
<evidence type="ECO:0000313" key="10">
    <source>
        <dbReference type="Proteomes" id="UP000250671"/>
    </source>
</evidence>
<evidence type="ECO:0000256" key="5">
    <source>
        <dbReference type="ARBA" id="ARBA00047422"/>
    </source>
</evidence>
<dbReference type="GO" id="GO:0009307">
    <property type="term" value="P:DNA restriction-modification system"/>
    <property type="evidence" value="ECO:0007669"/>
    <property type="project" value="UniProtKB-KW"/>
</dbReference>